<evidence type="ECO:0000313" key="4">
    <source>
        <dbReference type="Proteomes" id="UP001217838"/>
    </source>
</evidence>
<feature type="compositionally biased region" description="Low complexity" evidence="1">
    <location>
        <begin position="215"/>
        <end position="240"/>
    </location>
</feature>
<feature type="domain" description="ImpA N-terminal" evidence="2">
    <location>
        <begin position="18"/>
        <end position="128"/>
    </location>
</feature>
<reference evidence="3 4" key="1">
    <citation type="submission" date="2022-11" db="EMBL/GenBank/DDBJ databases">
        <title>Minimal conservation of predation-associated metabolite biosynthetic gene clusters underscores biosynthetic potential of Myxococcota including descriptions for ten novel species: Archangium lansinium sp. nov., Myxococcus landrumus sp. nov., Nannocystis bai.</title>
        <authorList>
            <person name="Ahearne A."/>
            <person name="Stevens C."/>
            <person name="Dowd S."/>
        </authorList>
    </citation>
    <scope>NUCLEOTIDE SEQUENCE [LARGE SCALE GENOMIC DNA]</scope>
    <source>
        <strain evidence="3 4">NCELM</strain>
    </source>
</reference>
<evidence type="ECO:0000313" key="3">
    <source>
        <dbReference type="EMBL" id="MDC0669256.1"/>
    </source>
</evidence>
<dbReference type="Pfam" id="PF16989">
    <property type="entry name" value="T6SS_VasJ"/>
    <property type="match status" value="1"/>
</dbReference>
<evidence type="ECO:0000256" key="1">
    <source>
        <dbReference type="SAM" id="MobiDB-lite"/>
    </source>
</evidence>
<dbReference type="PANTHER" id="PTHR37024">
    <property type="entry name" value="TYPE VI SECRETION SYSTEM DUF2094 AND IMPA-RELATED DOMAIN PROTEIN"/>
    <property type="match status" value="1"/>
</dbReference>
<comment type="caution">
    <text evidence="3">The sequence shown here is derived from an EMBL/GenBank/DDBJ whole genome shotgun (WGS) entry which is preliminary data.</text>
</comment>
<dbReference type="InterPro" id="IPR010657">
    <property type="entry name" value="ImpA_N"/>
</dbReference>
<protein>
    <submittedName>
        <fullName evidence="3">TssA family type VI secretion system protein</fullName>
    </submittedName>
</protein>
<sequence length="520" mass="56078">MAELVARKIPADRVASLLRPLAGASPTGVELDHRDERFRGVLGELDKLGSMSSDPDWSRVMSSAEALLAQKTKDLRLAVALARAWWEGKHGEANLVHGVRLVAGLVAEFWPALHPAPSDRPERFDALDLFAVWIDERWSSAALTLPVPDRAAVAQALAGLCSAVREALHDDAPDLSACERLAHALQRSLPVAAPEPEPEPEPAAAPTPEPESHKAAPVVARPAPTASRIAPDTSPDPTTTDDALTFLKGLRARTLTAASLLRRVDPAAALAYRLARQTVWQHLDDLAPDARGRLPWAPPHRRDVDALDRLTRAQQWDELIDLCEDTLPAQPLWLDLQRHAANALAQRGHLVARRAVEHELRGLLVRLPALGEHRFNDGTAVADNLTRTWLAELVGGGDGPSRTARPTDPAGLQAAAERAASGRERFLLRRDLARACLATGRGDVAAGLLAALRDEAHRHDLAVWEPELLVACLSELVACARILGSEARVRLGLDHALAELSALNPAVALGLGRDPPDPRT</sequence>
<evidence type="ECO:0000259" key="2">
    <source>
        <dbReference type="Pfam" id="PF06812"/>
    </source>
</evidence>
<proteinExistence type="predicted"/>
<keyword evidence="4" id="KW-1185">Reference proteome</keyword>
<gene>
    <name evidence="3" type="ORF">POL58_16000</name>
</gene>
<dbReference type="InterPro" id="IPR017739">
    <property type="entry name" value="T6SS-assoc_VCA0119"/>
</dbReference>
<dbReference type="RefSeq" id="WP_271999004.1">
    <property type="nucleotide sequence ID" value="NZ_JAQNDN010000007.1"/>
</dbReference>
<dbReference type="PANTHER" id="PTHR37024:SF3">
    <property type="entry name" value="TYPE VI SECRETION SYSTEM PROTEIN TSSA"/>
    <property type="match status" value="1"/>
</dbReference>
<dbReference type="Pfam" id="PF06812">
    <property type="entry name" value="ImpA_N"/>
    <property type="match status" value="1"/>
</dbReference>
<organism evidence="3 4">
    <name type="scientific">Nannocystis radixulma</name>
    <dbReference type="NCBI Taxonomy" id="2995305"/>
    <lineage>
        <taxon>Bacteria</taxon>
        <taxon>Pseudomonadati</taxon>
        <taxon>Myxococcota</taxon>
        <taxon>Polyangia</taxon>
        <taxon>Nannocystales</taxon>
        <taxon>Nannocystaceae</taxon>
        <taxon>Nannocystis</taxon>
    </lineage>
</organism>
<name>A0ABT5B574_9BACT</name>
<dbReference type="Proteomes" id="UP001217838">
    <property type="component" value="Unassembled WGS sequence"/>
</dbReference>
<dbReference type="EMBL" id="JAQNDN010000007">
    <property type="protein sequence ID" value="MDC0669256.1"/>
    <property type="molecule type" value="Genomic_DNA"/>
</dbReference>
<feature type="region of interest" description="Disordered" evidence="1">
    <location>
        <begin position="192"/>
        <end position="240"/>
    </location>
</feature>
<accession>A0ABT5B574</accession>